<keyword evidence="7" id="KW-1185">Reference proteome</keyword>
<feature type="transmembrane region" description="Helical" evidence="4">
    <location>
        <begin position="190"/>
        <end position="208"/>
    </location>
</feature>
<gene>
    <name evidence="6" type="ORF">QGN29_05620</name>
</gene>
<dbReference type="PROSITE" id="PS51257">
    <property type="entry name" value="PROKAR_LIPOPROTEIN"/>
    <property type="match status" value="1"/>
</dbReference>
<keyword evidence="2" id="KW-0238">DNA-binding</keyword>
<evidence type="ECO:0000256" key="4">
    <source>
        <dbReference type="SAM" id="Phobius"/>
    </source>
</evidence>
<feature type="transmembrane region" description="Helical" evidence="4">
    <location>
        <begin position="142"/>
        <end position="169"/>
    </location>
</feature>
<dbReference type="InterPro" id="IPR018062">
    <property type="entry name" value="HTH_AraC-typ_CS"/>
</dbReference>
<evidence type="ECO:0000313" key="6">
    <source>
        <dbReference type="EMBL" id="WND03849.1"/>
    </source>
</evidence>
<evidence type="ECO:0000256" key="2">
    <source>
        <dbReference type="ARBA" id="ARBA00023125"/>
    </source>
</evidence>
<proteinExistence type="predicted"/>
<dbReference type="PROSITE" id="PS00041">
    <property type="entry name" value="HTH_ARAC_FAMILY_1"/>
    <property type="match status" value="1"/>
</dbReference>
<keyword evidence="3" id="KW-0804">Transcription</keyword>
<dbReference type="SMART" id="SM00342">
    <property type="entry name" value="HTH_ARAC"/>
    <property type="match status" value="1"/>
</dbReference>
<accession>A0AA52HAD5</accession>
<evidence type="ECO:0000256" key="1">
    <source>
        <dbReference type="ARBA" id="ARBA00023015"/>
    </source>
</evidence>
<dbReference type="PANTHER" id="PTHR43280">
    <property type="entry name" value="ARAC-FAMILY TRANSCRIPTIONAL REGULATOR"/>
    <property type="match status" value="1"/>
</dbReference>
<keyword evidence="4" id="KW-0812">Transmembrane</keyword>
<feature type="transmembrane region" description="Helical" evidence="4">
    <location>
        <begin position="220"/>
        <end position="240"/>
    </location>
</feature>
<protein>
    <submittedName>
        <fullName evidence="6">Helix-turn-helix transcriptional regulator</fullName>
    </submittedName>
</protein>
<keyword evidence="1" id="KW-0805">Transcription regulation</keyword>
<dbReference type="GO" id="GO:0043565">
    <property type="term" value="F:sequence-specific DNA binding"/>
    <property type="evidence" value="ECO:0007669"/>
    <property type="project" value="InterPro"/>
</dbReference>
<dbReference type="InterPro" id="IPR009057">
    <property type="entry name" value="Homeodomain-like_sf"/>
</dbReference>
<keyword evidence="4" id="KW-0472">Membrane</keyword>
<feature type="transmembrane region" description="Helical" evidence="4">
    <location>
        <begin position="102"/>
        <end position="122"/>
    </location>
</feature>
<organism evidence="6 7">
    <name type="scientific">Temperatibacter marinus</name>
    <dbReference type="NCBI Taxonomy" id="1456591"/>
    <lineage>
        <taxon>Bacteria</taxon>
        <taxon>Pseudomonadati</taxon>
        <taxon>Pseudomonadota</taxon>
        <taxon>Alphaproteobacteria</taxon>
        <taxon>Kordiimonadales</taxon>
        <taxon>Temperatibacteraceae</taxon>
        <taxon>Temperatibacter</taxon>
    </lineage>
</organism>
<dbReference type="PANTHER" id="PTHR43280:SF29">
    <property type="entry name" value="ARAC-FAMILY TRANSCRIPTIONAL REGULATOR"/>
    <property type="match status" value="1"/>
</dbReference>
<evidence type="ECO:0000313" key="7">
    <source>
        <dbReference type="Proteomes" id="UP001268683"/>
    </source>
</evidence>
<feature type="transmembrane region" description="Helical" evidence="4">
    <location>
        <begin position="39"/>
        <end position="66"/>
    </location>
</feature>
<dbReference type="Pfam" id="PF12833">
    <property type="entry name" value="HTH_18"/>
    <property type="match status" value="1"/>
</dbReference>
<dbReference type="Proteomes" id="UP001268683">
    <property type="component" value="Chromosome"/>
</dbReference>
<name>A0AA52HAD5_9PROT</name>
<dbReference type="InterPro" id="IPR018060">
    <property type="entry name" value="HTH_AraC"/>
</dbReference>
<dbReference type="PRINTS" id="PR00032">
    <property type="entry name" value="HTHARAC"/>
</dbReference>
<evidence type="ECO:0000256" key="3">
    <source>
        <dbReference type="ARBA" id="ARBA00023163"/>
    </source>
</evidence>
<reference evidence="6" key="1">
    <citation type="submission" date="2023-04" db="EMBL/GenBank/DDBJ databases">
        <title>Complete genome sequence of Temperatibacter marinus.</title>
        <authorList>
            <person name="Rong J.-C."/>
            <person name="Yi M.-L."/>
            <person name="Zhao Q."/>
        </authorList>
    </citation>
    <scope>NUCLEOTIDE SEQUENCE</scope>
    <source>
        <strain evidence="6">NBRC 110045</strain>
    </source>
</reference>
<dbReference type="KEGG" id="tmk:QGN29_05620"/>
<dbReference type="GO" id="GO:0003700">
    <property type="term" value="F:DNA-binding transcription factor activity"/>
    <property type="evidence" value="ECO:0007669"/>
    <property type="project" value="InterPro"/>
</dbReference>
<evidence type="ECO:0000259" key="5">
    <source>
        <dbReference type="PROSITE" id="PS01124"/>
    </source>
</evidence>
<sequence length="380" mass="42535">MSGKIMVNLLPTILYSCMLGMTFFALLETFKRPRKRQSIFLLGLFILLLIHIAGELFIYSGAYVYAPSLAGIQLPLRVLLGPAFYFYAHATMSPDKALGKHIWMVALSGPVVVLVAMLPFLLMMSPEAKLALANPATRDPDLWGIAVFTCLFSTAIFIVFTFAFLAKTLKLHSTHQKQLLERYAEVEQRSVAWIRPVIAIWGVAWLLYATEFSLGAIGWYWAGSGIVLPLLETIALAFFIQKSLSQKILNGSEKGLPLNRPARTALLSAEKMEGIAAKLQQVMTEEKAYLLENLSLNKLSALTRVSENHISETLSQYLGTNFFHFVNDYRIEEAKKALLNKDKLVISIAYEVGFNSKSTFNTAFKKRVGQNPAAYRRSHL</sequence>
<dbReference type="SUPFAM" id="SSF46689">
    <property type="entry name" value="Homeodomain-like"/>
    <property type="match status" value="1"/>
</dbReference>
<feature type="domain" description="HTH araC/xylS-type" evidence="5">
    <location>
        <begin position="280"/>
        <end position="378"/>
    </location>
</feature>
<dbReference type="EMBL" id="CP123872">
    <property type="protein sequence ID" value="WND03849.1"/>
    <property type="molecule type" value="Genomic_DNA"/>
</dbReference>
<dbReference type="RefSeq" id="WP_310799714.1">
    <property type="nucleotide sequence ID" value="NZ_CP123872.1"/>
</dbReference>
<keyword evidence="4" id="KW-1133">Transmembrane helix</keyword>
<dbReference type="PROSITE" id="PS01124">
    <property type="entry name" value="HTH_ARAC_FAMILY_2"/>
    <property type="match status" value="1"/>
</dbReference>
<feature type="transmembrane region" description="Helical" evidence="4">
    <location>
        <begin position="6"/>
        <end position="27"/>
    </location>
</feature>
<dbReference type="InterPro" id="IPR020449">
    <property type="entry name" value="Tscrpt_reg_AraC-type_HTH"/>
</dbReference>
<dbReference type="AlphaFoldDB" id="A0AA52HAD5"/>
<feature type="transmembrane region" description="Helical" evidence="4">
    <location>
        <begin position="72"/>
        <end position="90"/>
    </location>
</feature>
<dbReference type="Gene3D" id="1.10.10.60">
    <property type="entry name" value="Homeodomain-like"/>
    <property type="match status" value="2"/>
</dbReference>